<evidence type="ECO:0008006" key="4">
    <source>
        <dbReference type="Google" id="ProtNLM"/>
    </source>
</evidence>
<dbReference type="GO" id="GO:0070652">
    <property type="term" value="C:HAUS complex"/>
    <property type="evidence" value="ECO:0007669"/>
    <property type="project" value="TreeGrafter"/>
</dbReference>
<dbReference type="Pfam" id="PF06694">
    <property type="entry name" value="Plant_NMP1"/>
    <property type="match status" value="1"/>
</dbReference>
<dbReference type="InterPro" id="IPR029711">
    <property type="entry name" value="Haus7-like"/>
</dbReference>
<protein>
    <recommendedName>
        <fullName evidence="4">HAUS augmin-like complex subunit 7</fullName>
    </recommendedName>
</protein>
<proteinExistence type="predicted"/>
<keyword evidence="1" id="KW-0175">Coiled coil</keyword>
<comment type="caution">
    <text evidence="2">The sequence shown here is derived from an EMBL/GenBank/DDBJ whole genome shotgun (WGS) entry which is preliminary data.</text>
</comment>
<dbReference type="EMBL" id="JAWDGP010005627">
    <property type="protein sequence ID" value="KAK3754900.1"/>
    <property type="molecule type" value="Genomic_DNA"/>
</dbReference>
<dbReference type="GO" id="GO:0031023">
    <property type="term" value="P:microtubule organizing center organization"/>
    <property type="evidence" value="ECO:0007669"/>
    <property type="project" value="TreeGrafter"/>
</dbReference>
<accession>A0AAE1D2U9</accession>
<feature type="coiled-coil region" evidence="1">
    <location>
        <begin position="199"/>
        <end position="226"/>
    </location>
</feature>
<evidence type="ECO:0000313" key="2">
    <source>
        <dbReference type="EMBL" id="KAK3754900.1"/>
    </source>
</evidence>
<dbReference type="AlphaFoldDB" id="A0AAE1D2U9"/>
<dbReference type="Proteomes" id="UP001283361">
    <property type="component" value="Unassembled WGS sequence"/>
</dbReference>
<name>A0AAE1D2U9_9GAST</name>
<organism evidence="2 3">
    <name type="scientific">Elysia crispata</name>
    <name type="common">lettuce slug</name>
    <dbReference type="NCBI Taxonomy" id="231223"/>
    <lineage>
        <taxon>Eukaryota</taxon>
        <taxon>Metazoa</taxon>
        <taxon>Spiralia</taxon>
        <taxon>Lophotrochozoa</taxon>
        <taxon>Mollusca</taxon>
        <taxon>Gastropoda</taxon>
        <taxon>Heterobranchia</taxon>
        <taxon>Euthyneura</taxon>
        <taxon>Panpulmonata</taxon>
        <taxon>Sacoglossa</taxon>
        <taxon>Placobranchoidea</taxon>
        <taxon>Plakobranchidae</taxon>
        <taxon>Elysia</taxon>
    </lineage>
</organism>
<dbReference type="GO" id="GO:0051225">
    <property type="term" value="P:spindle assembly"/>
    <property type="evidence" value="ECO:0007669"/>
    <property type="project" value="TreeGrafter"/>
</dbReference>
<dbReference type="PANTHER" id="PTHR14352:SF2">
    <property type="entry name" value="HAUS AUGMIN-LIKE COMPLEX SUBUNIT 7"/>
    <property type="match status" value="1"/>
</dbReference>
<dbReference type="PANTHER" id="PTHR14352">
    <property type="entry name" value="HAUS AUGMIN-LIKE COMPLEX SUBUNIT 7"/>
    <property type="match status" value="1"/>
</dbReference>
<sequence length="358" mass="41037">MAAQTKHEFADSVMKRLTFLNCDYIEGMDDKAVADLILTPGQGRFYILQWLFTRYDSRLACMLNPTQDHIMLKNDSTLQRLVAAASSMCLCRPDDTDLIRGDVPLAKQMSFITKLLDLVCTREKSFSQDSSKLPNPSQLSSYMDAVVGKEGFLYMLEDSIDLLPRDIKAEVERDWARSGWDKDLRVPPVPNFDELLMRSQDLSVELEKHNLTLTRLKEEITAQEESCHTEVLGLNQVLCRALRDLSQLCKGFSQCYETSVEQWCHRSLPQLSQLGPVFHRVHTQLSKFTKMLEDLTALRQHTSELDRHVREQPAYVSQSLVEESKQVYGNFESCLIILEEALHRSATEFNSRPPLLTL</sequence>
<reference evidence="2" key="1">
    <citation type="journal article" date="2023" name="G3 (Bethesda)">
        <title>A reference genome for the long-term kleptoplast-retaining sea slug Elysia crispata morphotype clarki.</title>
        <authorList>
            <person name="Eastman K.E."/>
            <person name="Pendleton A.L."/>
            <person name="Shaikh M.A."/>
            <person name="Suttiyut T."/>
            <person name="Ogas R."/>
            <person name="Tomko P."/>
            <person name="Gavelis G."/>
            <person name="Widhalm J.R."/>
            <person name="Wisecaver J.H."/>
        </authorList>
    </citation>
    <scope>NUCLEOTIDE SEQUENCE</scope>
    <source>
        <strain evidence="2">ECLA1</strain>
    </source>
</reference>
<dbReference type="InterPro" id="IPR010604">
    <property type="entry name" value="Plant_AUG7"/>
</dbReference>
<evidence type="ECO:0000256" key="1">
    <source>
        <dbReference type="SAM" id="Coils"/>
    </source>
</evidence>
<evidence type="ECO:0000313" key="3">
    <source>
        <dbReference type="Proteomes" id="UP001283361"/>
    </source>
</evidence>
<dbReference type="GO" id="GO:0051011">
    <property type="term" value="F:microtubule minus-end binding"/>
    <property type="evidence" value="ECO:0007669"/>
    <property type="project" value="InterPro"/>
</dbReference>
<gene>
    <name evidence="2" type="ORF">RRG08_020813</name>
</gene>
<keyword evidence="3" id="KW-1185">Reference proteome</keyword>